<gene>
    <name evidence="3" type="ORF">DCAR_0312622</name>
</gene>
<feature type="compositionally biased region" description="Basic and acidic residues" evidence="1">
    <location>
        <begin position="133"/>
        <end position="147"/>
    </location>
</feature>
<accession>A0AAF0WQA4</accession>
<protein>
    <recommendedName>
        <fullName evidence="2">PB1-like domain-containing protein</fullName>
    </recommendedName>
</protein>
<dbReference type="AlphaFoldDB" id="A0AAF0WQA4"/>
<evidence type="ECO:0000259" key="2">
    <source>
        <dbReference type="Pfam" id="PF26130"/>
    </source>
</evidence>
<reference evidence="3" key="1">
    <citation type="journal article" date="2016" name="Nat. Genet.">
        <title>A high-quality carrot genome assembly provides new insights into carotenoid accumulation and asterid genome evolution.</title>
        <authorList>
            <person name="Iorizzo M."/>
            <person name="Ellison S."/>
            <person name="Senalik D."/>
            <person name="Zeng P."/>
            <person name="Satapoomin P."/>
            <person name="Huang J."/>
            <person name="Bowman M."/>
            <person name="Iovene M."/>
            <person name="Sanseverino W."/>
            <person name="Cavagnaro P."/>
            <person name="Yildiz M."/>
            <person name="Macko-Podgorni A."/>
            <person name="Moranska E."/>
            <person name="Grzebelus E."/>
            <person name="Grzebelus D."/>
            <person name="Ashrafi H."/>
            <person name="Zheng Z."/>
            <person name="Cheng S."/>
            <person name="Spooner D."/>
            <person name="Van Deynze A."/>
            <person name="Simon P."/>
        </authorList>
    </citation>
    <scope>NUCLEOTIDE SEQUENCE</scope>
    <source>
        <tissue evidence="3">Leaf</tissue>
    </source>
</reference>
<evidence type="ECO:0000313" key="3">
    <source>
        <dbReference type="EMBL" id="WOG93339.1"/>
    </source>
</evidence>
<evidence type="ECO:0000256" key="1">
    <source>
        <dbReference type="SAM" id="MobiDB-lite"/>
    </source>
</evidence>
<reference evidence="3" key="2">
    <citation type="submission" date="2022-03" db="EMBL/GenBank/DDBJ databases">
        <title>Draft title - Genomic analysis of global carrot germplasm unveils the trajectory of domestication and the origin of high carotenoid orange carrot.</title>
        <authorList>
            <person name="Iorizzo M."/>
            <person name="Ellison S."/>
            <person name="Senalik D."/>
            <person name="Macko-Podgorni A."/>
            <person name="Grzebelus D."/>
            <person name="Bostan H."/>
            <person name="Rolling W."/>
            <person name="Curaba J."/>
            <person name="Simon P."/>
        </authorList>
    </citation>
    <scope>NUCLEOTIDE SEQUENCE</scope>
    <source>
        <tissue evidence="3">Leaf</tissue>
    </source>
</reference>
<dbReference type="Proteomes" id="UP000077755">
    <property type="component" value="Chromosome 3"/>
</dbReference>
<feature type="domain" description="PB1-like" evidence="2">
    <location>
        <begin position="1"/>
        <end position="100"/>
    </location>
</feature>
<feature type="compositionally biased region" description="Acidic residues" evidence="1">
    <location>
        <begin position="118"/>
        <end position="131"/>
    </location>
</feature>
<keyword evidence="4" id="KW-1185">Reference proteome</keyword>
<evidence type="ECO:0000313" key="4">
    <source>
        <dbReference type="Proteomes" id="UP000077755"/>
    </source>
</evidence>
<name>A0AAF0WQA4_DAUCS</name>
<feature type="region of interest" description="Disordered" evidence="1">
    <location>
        <begin position="107"/>
        <end position="174"/>
    </location>
</feature>
<organism evidence="3 4">
    <name type="scientific">Daucus carota subsp. sativus</name>
    <name type="common">Carrot</name>
    <dbReference type="NCBI Taxonomy" id="79200"/>
    <lineage>
        <taxon>Eukaryota</taxon>
        <taxon>Viridiplantae</taxon>
        <taxon>Streptophyta</taxon>
        <taxon>Embryophyta</taxon>
        <taxon>Tracheophyta</taxon>
        <taxon>Spermatophyta</taxon>
        <taxon>Magnoliopsida</taxon>
        <taxon>eudicotyledons</taxon>
        <taxon>Gunneridae</taxon>
        <taxon>Pentapetalae</taxon>
        <taxon>asterids</taxon>
        <taxon>campanulids</taxon>
        <taxon>Apiales</taxon>
        <taxon>Apiaceae</taxon>
        <taxon>Apioideae</taxon>
        <taxon>Scandiceae</taxon>
        <taxon>Daucinae</taxon>
        <taxon>Daucus</taxon>
        <taxon>Daucus sect. Daucus</taxon>
    </lineage>
</organism>
<dbReference type="Pfam" id="PF26130">
    <property type="entry name" value="PB1-like"/>
    <property type="match status" value="1"/>
</dbReference>
<proteinExistence type="predicted"/>
<dbReference type="EMBL" id="CP093345">
    <property type="protein sequence ID" value="WOG93339.1"/>
    <property type="molecule type" value="Genomic_DNA"/>
</dbReference>
<feature type="compositionally biased region" description="Acidic residues" evidence="1">
    <location>
        <begin position="148"/>
        <end position="165"/>
    </location>
</feature>
<sequence>MDSKVSVHVHHHGDFTPHPNVKYVGGEVDVIEDFDTDLLCFRDLDEFAASYKYDPSDLVYFKNDGRTFKSGLRLLFDDNTVREMVEISRPLGRIDLYVDHYELDEVIDGPQRQTGENEAAENEGGEDEPAENEGGKDKFSDESHPSDPEYDVETDTDDSDEDSLYDEFGSQVSF</sequence>
<dbReference type="InterPro" id="IPR058594">
    <property type="entry name" value="PB1-like_dom_pln"/>
</dbReference>